<organism evidence="5 6">
    <name type="scientific">Candidatus Opimibacter skivensis</name>
    <dbReference type="NCBI Taxonomy" id="2982028"/>
    <lineage>
        <taxon>Bacteria</taxon>
        <taxon>Pseudomonadati</taxon>
        <taxon>Bacteroidota</taxon>
        <taxon>Saprospiria</taxon>
        <taxon>Saprospirales</taxon>
        <taxon>Saprospiraceae</taxon>
        <taxon>Candidatus Opimibacter</taxon>
    </lineage>
</organism>
<dbReference type="Pfam" id="PF25975">
    <property type="entry name" value="CzcB_C"/>
    <property type="match status" value="1"/>
</dbReference>
<keyword evidence="2 3" id="KW-0175">Coiled coil</keyword>
<sequence>MKSPRQLLFIGLPIIAIAAFFLFRKSGTAVPAGDLIVKASEAPLSVTIHAPGELQAKRSEKIKGPEGLRTVDIYQVTISTLVPEGTIVQQGQFIASLDRTELDGKIKESQTEIEKIATQLDQAKIDTAIEMRGLRDEYVNVSFSMKEKQLSLELSKYEPQAIIQQSQLDLERAQRELDQLASKLKLTKEKSIAKIEEINASNRQQQFKLDRLLELQTQMTVTAPKSGMVIYVRDWNGKRGPGSQVSSWDPTIAELPDLSEMITKAYINEVDISQVILGQKAKISLDAFPGKEFSGVVISKANIGEQVRNFDTKVFEVIIQLHAIDSLLRPAMTTGLDLLVDSIPSCLQVPLEAIQTDSISFVYLKSKSGFVRQEVVTGPSNDLSICIGAGLKAGDELSINAPADGDKIAFAYLSPADKQAAVEKLEKTKSERMKIQQEVAKTIKAENLSGDSDEGGSFIIF</sequence>
<evidence type="ECO:0000313" key="6">
    <source>
        <dbReference type="Proteomes" id="UP000808337"/>
    </source>
</evidence>
<feature type="coiled-coil region" evidence="3">
    <location>
        <begin position="163"/>
        <end position="190"/>
    </location>
</feature>
<dbReference type="Proteomes" id="UP000808337">
    <property type="component" value="Unassembled WGS sequence"/>
</dbReference>
<dbReference type="Gene3D" id="2.40.30.170">
    <property type="match status" value="1"/>
</dbReference>
<dbReference type="InterPro" id="IPR050465">
    <property type="entry name" value="UPF0194_transport"/>
</dbReference>
<evidence type="ECO:0000256" key="3">
    <source>
        <dbReference type="SAM" id="Coils"/>
    </source>
</evidence>
<protein>
    <submittedName>
        <fullName evidence="5">Efflux RND transporter periplasmic adaptor subunit</fullName>
    </submittedName>
</protein>
<evidence type="ECO:0000259" key="4">
    <source>
        <dbReference type="Pfam" id="PF25975"/>
    </source>
</evidence>
<dbReference type="PANTHER" id="PTHR32347:SF23">
    <property type="entry name" value="BLL5650 PROTEIN"/>
    <property type="match status" value="1"/>
</dbReference>
<evidence type="ECO:0000256" key="2">
    <source>
        <dbReference type="ARBA" id="ARBA00023054"/>
    </source>
</evidence>
<dbReference type="Gene3D" id="2.40.420.20">
    <property type="match status" value="1"/>
</dbReference>
<dbReference type="InterPro" id="IPR058649">
    <property type="entry name" value="CzcB_C"/>
</dbReference>
<dbReference type="GO" id="GO:0030313">
    <property type="term" value="C:cell envelope"/>
    <property type="evidence" value="ECO:0007669"/>
    <property type="project" value="UniProtKB-SubCell"/>
</dbReference>
<comment type="caution">
    <text evidence="5">The sequence shown here is derived from an EMBL/GenBank/DDBJ whole genome shotgun (WGS) entry which is preliminary data.</text>
</comment>
<comment type="subcellular location">
    <subcellularLocation>
        <location evidence="1">Cell envelope</location>
    </subcellularLocation>
</comment>
<dbReference type="PANTHER" id="PTHR32347">
    <property type="entry name" value="EFFLUX SYSTEM COMPONENT YKNX-RELATED"/>
    <property type="match status" value="1"/>
</dbReference>
<dbReference type="EMBL" id="JADKGY010000032">
    <property type="protein sequence ID" value="MBK9984998.1"/>
    <property type="molecule type" value="Genomic_DNA"/>
</dbReference>
<evidence type="ECO:0000256" key="1">
    <source>
        <dbReference type="ARBA" id="ARBA00004196"/>
    </source>
</evidence>
<evidence type="ECO:0000313" key="5">
    <source>
        <dbReference type="EMBL" id="MBK9984998.1"/>
    </source>
</evidence>
<proteinExistence type="predicted"/>
<dbReference type="AlphaFoldDB" id="A0A9D7SZV6"/>
<name>A0A9D7SZV6_9BACT</name>
<feature type="coiled-coil region" evidence="3">
    <location>
        <begin position="418"/>
        <end position="445"/>
    </location>
</feature>
<gene>
    <name evidence="5" type="ORF">IPP15_21995</name>
</gene>
<feature type="domain" description="CzcB-like C-terminal circularly permuted SH3-like" evidence="4">
    <location>
        <begin position="348"/>
        <end position="396"/>
    </location>
</feature>
<accession>A0A9D7SZV6</accession>
<reference evidence="5 6" key="1">
    <citation type="submission" date="2020-10" db="EMBL/GenBank/DDBJ databases">
        <title>Connecting structure to function with the recovery of over 1000 high-quality activated sludge metagenome-assembled genomes encoding full-length rRNA genes using long-read sequencing.</title>
        <authorList>
            <person name="Singleton C.M."/>
            <person name="Petriglieri F."/>
            <person name="Kristensen J.M."/>
            <person name="Kirkegaard R.H."/>
            <person name="Michaelsen T.Y."/>
            <person name="Andersen M.H."/>
            <person name="Karst S.M."/>
            <person name="Dueholm M.S."/>
            <person name="Nielsen P.H."/>
            <person name="Albertsen M."/>
        </authorList>
    </citation>
    <scope>NUCLEOTIDE SEQUENCE [LARGE SCALE GENOMIC DNA]</scope>
    <source>
        <strain evidence="5">Ribe_18-Q3-R11-54_MAXAC.273</strain>
    </source>
</reference>